<comment type="caution">
    <text evidence="1">The sequence shown here is derived from an EMBL/GenBank/DDBJ whole genome shotgun (WGS) entry which is preliminary data.</text>
</comment>
<keyword evidence="2" id="KW-1185">Reference proteome</keyword>
<reference evidence="1 2" key="1">
    <citation type="submission" date="2012-05" db="EMBL/GenBank/DDBJ databases">
        <title>Recombination and specialization in a pathogen metapopulation.</title>
        <authorList>
            <person name="Gardiner A."/>
            <person name="Kemen E."/>
            <person name="Schultz-Larsen T."/>
            <person name="MacLean D."/>
            <person name="Van Oosterhout C."/>
            <person name="Jones J.D.G."/>
        </authorList>
    </citation>
    <scope>NUCLEOTIDE SEQUENCE [LARGE SCALE GENOMIC DNA]</scope>
    <source>
        <strain evidence="1 2">Ac Nc2</strain>
    </source>
</reference>
<dbReference type="EMBL" id="CAIX01001473">
    <property type="protein sequence ID" value="CCI11662.1"/>
    <property type="molecule type" value="Genomic_DNA"/>
</dbReference>
<dbReference type="Proteomes" id="UP000053237">
    <property type="component" value="Unassembled WGS sequence"/>
</dbReference>
<dbReference type="OrthoDB" id="117013at2759"/>
<evidence type="ECO:0000313" key="1">
    <source>
        <dbReference type="EMBL" id="CCI11662.1"/>
    </source>
</evidence>
<sequence length="224" mass="25100">MTSTVTAEEVTQAFRALNNNRAPDADHVTDELLKYSPPVVCDILAKAINRHIQNLTPSMRESLVIITVPKTNKPTGGCANLRSPFSEPLSGFRVAEVQLMPSGPTNVALRRRFKTNMYILGIDLIKAFDTIDRHQLLIVLDLILDPDEVQLIKALLSTITLQLRLGDSLSLLLFVVYLEAKLRNLSLDLKISMRELSAIVFIDDVDFIHYDPTRLEHILLVASE</sequence>
<dbReference type="AlphaFoldDB" id="A0A024FXM3"/>
<proteinExistence type="predicted"/>
<gene>
    <name evidence="1" type="ORF">BN9_132730</name>
</gene>
<accession>A0A024FXM3</accession>
<evidence type="ECO:0000313" key="2">
    <source>
        <dbReference type="Proteomes" id="UP000053237"/>
    </source>
</evidence>
<name>A0A024FXM3_9STRA</name>
<protein>
    <submittedName>
        <fullName evidence="1">Uncharacterized protein</fullName>
    </submittedName>
</protein>
<dbReference type="InParanoid" id="A0A024FXM3"/>
<organism evidence="1 2">
    <name type="scientific">Albugo candida</name>
    <dbReference type="NCBI Taxonomy" id="65357"/>
    <lineage>
        <taxon>Eukaryota</taxon>
        <taxon>Sar</taxon>
        <taxon>Stramenopiles</taxon>
        <taxon>Oomycota</taxon>
        <taxon>Peronosporomycetes</taxon>
        <taxon>Albuginales</taxon>
        <taxon>Albuginaceae</taxon>
        <taxon>Albugo</taxon>
    </lineage>
</organism>